<proteinExistence type="predicted"/>
<organism evidence="2 3">
    <name type="scientific">SAR86 cluster bacterium</name>
    <dbReference type="NCBI Taxonomy" id="2030880"/>
    <lineage>
        <taxon>Bacteria</taxon>
        <taxon>Pseudomonadati</taxon>
        <taxon>Pseudomonadota</taxon>
        <taxon>Gammaproteobacteria</taxon>
        <taxon>SAR86 cluster</taxon>
    </lineage>
</organism>
<evidence type="ECO:0000313" key="2">
    <source>
        <dbReference type="EMBL" id="PCJ24226.1"/>
    </source>
</evidence>
<name>A0A2A5AZF5_9GAMM</name>
<gene>
    <name evidence="2" type="ORF">COA96_10090</name>
</gene>
<evidence type="ECO:0000256" key="1">
    <source>
        <dbReference type="SAM" id="SignalP"/>
    </source>
</evidence>
<dbReference type="InterPro" id="IPR008309">
    <property type="entry name" value="YdbL"/>
</dbReference>
<feature type="chain" id="PRO_5013263726" description="DUF1318 domain-containing protein" evidence="1">
    <location>
        <begin position="24"/>
        <end position="111"/>
    </location>
</feature>
<reference evidence="3" key="1">
    <citation type="submission" date="2017-08" db="EMBL/GenBank/DDBJ databases">
        <title>A dynamic microbial community with high functional redundancy inhabits the cold, oxic subseafloor aquifer.</title>
        <authorList>
            <person name="Tully B.J."/>
            <person name="Wheat C.G."/>
            <person name="Glazer B.T."/>
            <person name="Huber J.A."/>
        </authorList>
    </citation>
    <scope>NUCLEOTIDE SEQUENCE [LARGE SCALE GENOMIC DNA]</scope>
</reference>
<sequence>MKNLLSKSAALLFCLLLIPASFAATLQEAKAEGLLGEQRDGYVGLVVADAPADIVAIVRDVNSQRRQRYEQIAQQNGITLQQVQSLAYEQAVEATQSGNYIQNASGAWVRK</sequence>
<comment type="caution">
    <text evidence="2">The sequence shown here is derived from an EMBL/GenBank/DDBJ whole genome shotgun (WGS) entry which is preliminary data.</text>
</comment>
<dbReference type="Proteomes" id="UP000218327">
    <property type="component" value="Unassembled WGS sequence"/>
</dbReference>
<keyword evidence="1" id="KW-0732">Signal</keyword>
<dbReference type="AlphaFoldDB" id="A0A2A5AZF5"/>
<feature type="signal peptide" evidence="1">
    <location>
        <begin position="1"/>
        <end position="23"/>
    </location>
</feature>
<dbReference type="EMBL" id="NVVJ01000029">
    <property type="protein sequence ID" value="PCJ24226.1"/>
    <property type="molecule type" value="Genomic_DNA"/>
</dbReference>
<dbReference type="Pfam" id="PF07027">
    <property type="entry name" value="DUF1318"/>
    <property type="match status" value="1"/>
</dbReference>
<evidence type="ECO:0008006" key="4">
    <source>
        <dbReference type="Google" id="ProtNLM"/>
    </source>
</evidence>
<accession>A0A2A5AZF5</accession>
<protein>
    <recommendedName>
        <fullName evidence="4">DUF1318 domain-containing protein</fullName>
    </recommendedName>
</protein>
<dbReference type="PIRSF" id="PIRSF025560">
    <property type="entry name" value="UCP025560"/>
    <property type="match status" value="1"/>
</dbReference>
<evidence type="ECO:0000313" key="3">
    <source>
        <dbReference type="Proteomes" id="UP000218327"/>
    </source>
</evidence>